<evidence type="ECO:0000256" key="1">
    <source>
        <dbReference type="SAM" id="MobiDB-lite"/>
    </source>
</evidence>
<dbReference type="Proteomes" id="UP000530403">
    <property type="component" value="Unassembled WGS sequence"/>
</dbReference>
<proteinExistence type="predicted"/>
<dbReference type="EMBL" id="JACCCF010000001">
    <property type="protein sequence ID" value="NYE42487.1"/>
    <property type="molecule type" value="Genomic_DNA"/>
</dbReference>
<gene>
    <name evidence="2" type="ORF">HEB29_003498</name>
</gene>
<evidence type="ECO:0000313" key="3">
    <source>
        <dbReference type="Proteomes" id="UP000530403"/>
    </source>
</evidence>
<reference evidence="2 3" key="1">
    <citation type="submission" date="2020-07" db="EMBL/GenBank/DDBJ databases">
        <title>Sequencing the genomes of 1000 actinobacteria strains.</title>
        <authorList>
            <person name="Klenk H.-P."/>
        </authorList>
    </citation>
    <scope>NUCLEOTIDE SEQUENCE [LARGE SCALE GENOMIC DNA]</scope>
    <source>
        <strain evidence="2 3">DSM 41455</strain>
    </source>
</reference>
<sequence>MCGLLPSPPLAGTDTGTNEAGAAPVTRRTGEARPGHGIRPSRLRAPHTRPRLSSSSVMASAVPGLPSARL</sequence>
<comment type="caution">
    <text evidence="2">The sequence shown here is derived from an EMBL/GenBank/DDBJ whole genome shotgun (WGS) entry which is preliminary data.</text>
</comment>
<name>A0A7Y9HDW5_9ACTN</name>
<evidence type="ECO:0000313" key="2">
    <source>
        <dbReference type="EMBL" id="NYE42487.1"/>
    </source>
</evidence>
<protein>
    <submittedName>
        <fullName evidence="2">Uncharacterized protein</fullName>
    </submittedName>
</protein>
<dbReference type="AlphaFoldDB" id="A0A7Y9HDW5"/>
<feature type="compositionally biased region" description="Basic residues" evidence="1">
    <location>
        <begin position="39"/>
        <end position="50"/>
    </location>
</feature>
<organism evidence="2 3">
    <name type="scientific">Streptomyces fulvorobeus</name>
    <dbReference type="NCBI Taxonomy" id="284028"/>
    <lineage>
        <taxon>Bacteria</taxon>
        <taxon>Bacillati</taxon>
        <taxon>Actinomycetota</taxon>
        <taxon>Actinomycetes</taxon>
        <taxon>Kitasatosporales</taxon>
        <taxon>Streptomycetaceae</taxon>
        <taxon>Streptomyces</taxon>
    </lineage>
</organism>
<feature type="region of interest" description="Disordered" evidence="1">
    <location>
        <begin position="1"/>
        <end position="70"/>
    </location>
</feature>
<accession>A0A7Y9HDW5</accession>